<dbReference type="EMBL" id="MW375130">
    <property type="protein sequence ID" value="QYK18881.1"/>
    <property type="molecule type" value="Genomic_DNA"/>
</dbReference>
<keyword evidence="1" id="KW-0150">Chloroplast</keyword>
<keyword evidence="1" id="KW-0934">Plastid</keyword>
<geneLocation type="chloroplast" evidence="1"/>
<name>A0A8F9RRF6_9ASPA</name>
<proteinExistence type="predicted"/>
<sequence>MVLAEYLDNKK</sequence>
<gene>
    <name evidence="1" type="primary">ndhK</name>
    <name evidence="1" type="ORF">PABMI_Cp025</name>
</gene>
<reference evidence="1" key="1">
    <citation type="submission" date="2020-12" db="EMBL/GenBank/DDBJ databases">
        <title>Pleurothallidinae phylogenomics.</title>
        <authorList>
            <person name="Mauad A.V.S.R."/>
            <person name="Vieira L.N."/>
            <person name="de Baura V.A."/>
            <person name="Balsanelli E."/>
            <person name="de Souza E.M."/>
            <person name="Chase M.W."/>
            <person name="Smidt E.C."/>
        </authorList>
    </citation>
    <scope>NUCLEOTIDE SEQUENCE</scope>
</reference>
<accession>A0A8F9RRF6</accession>
<organism evidence="1">
    <name type="scientific">Pabstiella mirabilis</name>
    <dbReference type="NCBI Taxonomy" id="125501"/>
    <lineage>
        <taxon>Eukaryota</taxon>
        <taxon>Viridiplantae</taxon>
        <taxon>Streptophyta</taxon>
        <taxon>Embryophyta</taxon>
        <taxon>Tracheophyta</taxon>
        <taxon>Spermatophyta</taxon>
        <taxon>Magnoliopsida</taxon>
        <taxon>Liliopsida</taxon>
        <taxon>Asparagales</taxon>
        <taxon>Orchidaceae</taxon>
        <taxon>Epidendroideae</taxon>
        <taxon>Epidendreae</taxon>
        <taxon>Pleurothallidinae</taxon>
        <taxon>Pabstiella</taxon>
    </lineage>
</organism>
<evidence type="ECO:0000313" key="1">
    <source>
        <dbReference type="EMBL" id="QYK18881.1"/>
    </source>
</evidence>
<protein>
    <submittedName>
        <fullName evidence="1">NAD(P)H-quinone oxidoreductase subunit K</fullName>
    </submittedName>
</protein>